<reference evidence="1 2" key="1">
    <citation type="submission" date="2011-02" db="EMBL/GenBank/DDBJ databases">
        <title>The Genome Sequence of Sphaeroforma arctica JP610.</title>
        <authorList>
            <consortium name="The Broad Institute Genome Sequencing Platform"/>
            <person name="Russ C."/>
            <person name="Cuomo C."/>
            <person name="Young S.K."/>
            <person name="Zeng Q."/>
            <person name="Gargeya S."/>
            <person name="Alvarado L."/>
            <person name="Berlin A."/>
            <person name="Chapman S.B."/>
            <person name="Chen Z."/>
            <person name="Freedman E."/>
            <person name="Gellesch M."/>
            <person name="Goldberg J."/>
            <person name="Griggs A."/>
            <person name="Gujja S."/>
            <person name="Heilman E."/>
            <person name="Heiman D."/>
            <person name="Howarth C."/>
            <person name="Mehta T."/>
            <person name="Neiman D."/>
            <person name="Pearson M."/>
            <person name="Roberts A."/>
            <person name="Saif S."/>
            <person name="Shea T."/>
            <person name="Shenoy N."/>
            <person name="Sisk P."/>
            <person name="Stolte C."/>
            <person name="Sykes S."/>
            <person name="White J."/>
            <person name="Yandava C."/>
            <person name="Burger G."/>
            <person name="Gray M.W."/>
            <person name="Holland P.W.H."/>
            <person name="King N."/>
            <person name="Lang F.B.F."/>
            <person name="Roger A.J."/>
            <person name="Ruiz-Trillo I."/>
            <person name="Haas B."/>
            <person name="Nusbaum C."/>
            <person name="Birren B."/>
        </authorList>
    </citation>
    <scope>NUCLEOTIDE SEQUENCE [LARGE SCALE GENOMIC DNA]</scope>
    <source>
        <strain evidence="1 2">JP610</strain>
    </source>
</reference>
<dbReference type="RefSeq" id="XP_014144705.1">
    <property type="nucleotide sequence ID" value="XM_014289230.1"/>
</dbReference>
<protein>
    <submittedName>
        <fullName evidence="1">Uncharacterized protein</fullName>
    </submittedName>
</protein>
<accession>A0A0L0F3Q2</accession>
<gene>
    <name evidence="1" type="ORF">SARC_16666</name>
</gene>
<dbReference type="AlphaFoldDB" id="A0A0L0F3Q2"/>
<organism evidence="1 2">
    <name type="scientific">Sphaeroforma arctica JP610</name>
    <dbReference type="NCBI Taxonomy" id="667725"/>
    <lineage>
        <taxon>Eukaryota</taxon>
        <taxon>Ichthyosporea</taxon>
        <taxon>Ichthyophonida</taxon>
        <taxon>Sphaeroforma</taxon>
    </lineage>
</organism>
<evidence type="ECO:0000313" key="2">
    <source>
        <dbReference type="Proteomes" id="UP000054560"/>
    </source>
</evidence>
<dbReference type="Proteomes" id="UP000054560">
    <property type="component" value="Unassembled WGS sequence"/>
</dbReference>
<dbReference type="EMBL" id="KQ250213">
    <property type="protein sequence ID" value="KNC70803.1"/>
    <property type="molecule type" value="Genomic_DNA"/>
</dbReference>
<keyword evidence="2" id="KW-1185">Reference proteome</keyword>
<feature type="non-terminal residue" evidence="1">
    <location>
        <position position="82"/>
    </location>
</feature>
<sequence>MTPLCVIQETTSSSRSTAVGSADSSGTISLKHRASGAYGQTIVTVALSLRILMTTLPKSDHLGLKYQRGPIHVLNANTPPGK</sequence>
<dbReference type="GeneID" id="25917170"/>
<proteinExistence type="predicted"/>
<name>A0A0L0F3Q2_9EUKA</name>
<evidence type="ECO:0000313" key="1">
    <source>
        <dbReference type="EMBL" id="KNC70803.1"/>
    </source>
</evidence>